<dbReference type="OrthoDB" id="406544at2759"/>
<organism evidence="6 7">
    <name type="scientific">Lophium mytilinum</name>
    <dbReference type="NCBI Taxonomy" id="390894"/>
    <lineage>
        <taxon>Eukaryota</taxon>
        <taxon>Fungi</taxon>
        <taxon>Dikarya</taxon>
        <taxon>Ascomycota</taxon>
        <taxon>Pezizomycotina</taxon>
        <taxon>Dothideomycetes</taxon>
        <taxon>Pleosporomycetidae</taxon>
        <taxon>Mytilinidiales</taxon>
        <taxon>Mytilinidiaceae</taxon>
        <taxon>Lophium</taxon>
    </lineage>
</organism>
<feature type="domain" description="CENP-V/GFA" evidence="5">
    <location>
        <begin position="4"/>
        <end position="123"/>
    </location>
</feature>
<dbReference type="EMBL" id="MU004203">
    <property type="protein sequence ID" value="KAF2488501.1"/>
    <property type="molecule type" value="Genomic_DNA"/>
</dbReference>
<evidence type="ECO:0000259" key="5">
    <source>
        <dbReference type="PROSITE" id="PS51891"/>
    </source>
</evidence>
<dbReference type="GO" id="GO:0046872">
    <property type="term" value="F:metal ion binding"/>
    <property type="evidence" value="ECO:0007669"/>
    <property type="project" value="UniProtKB-KW"/>
</dbReference>
<dbReference type="SUPFAM" id="SSF51316">
    <property type="entry name" value="Mss4-like"/>
    <property type="match status" value="1"/>
</dbReference>
<gene>
    <name evidence="6" type="ORF">BU16DRAFT_623534</name>
</gene>
<evidence type="ECO:0000313" key="6">
    <source>
        <dbReference type="EMBL" id="KAF2488501.1"/>
    </source>
</evidence>
<dbReference type="PANTHER" id="PTHR33337:SF30">
    <property type="entry name" value="DUF636 DOMAIN PROTEIN (AFU_ORTHOLOGUE AFUA_1G03180)"/>
    <property type="match status" value="1"/>
</dbReference>
<dbReference type="Proteomes" id="UP000799750">
    <property type="component" value="Unassembled WGS sequence"/>
</dbReference>
<dbReference type="AlphaFoldDB" id="A0A6A6Q8U7"/>
<evidence type="ECO:0000256" key="1">
    <source>
        <dbReference type="ARBA" id="ARBA00005495"/>
    </source>
</evidence>
<dbReference type="PANTHER" id="PTHR33337">
    <property type="entry name" value="GFA DOMAIN-CONTAINING PROTEIN"/>
    <property type="match status" value="1"/>
</dbReference>
<protein>
    <recommendedName>
        <fullName evidence="5">CENP-V/GFA domain-containing protein</fullName>
    </recommendedName>
</protein>
<comment type="similarity">
    <text evidence="1">Belongs to the Gfa family.</text>
</comment>
<dbReference type="Gene3D" id="3.90.1590.10">
    <property type="entry name" value="glutathione-dependent formaldehyde- activating enzyme (gfa)"/>
    <property type="match status" value="1"/>
</dbReference>
<reference evidence="6" key="1">
    <citation type="journal article" date="2020" name="Stud. Mycol.">
        <title>101 Dothideomycetes genomes: a test case for predicting lifestyles and emergence of pathogens.</title>
        <authorList>
            <person name="Haridas S."/>
            <person name="Albert R."/>
            <person name="Binder M."/>
            <person name="Bloem J."/>
            <person name="Labutti K."/>
            <person name="Salamov A."/>
            <person name="Andreopoulos B."/>
            <person name="Baker S."/>
            <person name="Barry K."/>
            <person name="Bills G."/>
            <person name="Bluhm B."/>
            <person name="Cannon C."/>
            <person name="Castanera R."/>
            <person name="Culley D."/>
            <person name="Daum C."/>
            <person name="Ezra D."/>
            <person name="Gonzalez J."/>
            <person name="Henrissat B."/>
            <person name="Kuo A."/>
            <person name="Liang C."/>
            <person name="Lipzen A."/>
            <person name="Lutzoni F."/>
            <person name="Magnuson J."/>
            <person name="Mondo S."/>
            <person name="Nolan M."/>
            <person name="Ohm R."/>
            <person name="Pangilinan J."/>
            <person name="Park H.-J."/>
            <person name="Ramirez L."/>
            <person name="Alfaro M."/>
            <person name="Sun H."/>
            <person name="Tritt A."/>
            <person name="Yoshinaga Y."/>
            <person name="Zwiers L.-H."/>
            <person name="Turgeon B."/>
            <person name="Goodwin S."/>
            <person name="Spatafora J."/>
            <person name="Crous P."/>
            <person name="Grigoriev I."/>
        </authorList>
    </citation>
    <scope>NUCLEOTIDE SEQUENCE</scope>
    <source>
        <strain evidence="6">CBS 269.34</strain>
    </source>
</reference>
<evidence type="ECO:0000256" key="3">
    <source>
        <dbReference type="ARBA" id="ARBA00022833"/>
    </source>
</evidence>
<proteinExistence type="inferred from homology"/>
<sequence length="138" mass="14694">MVSGEGGCFCGKIRYSVNGEGLATALCHCTDCRKITGSTYSTNLVIKEESFKWLSGTPKTISKTADSGKEIISHFCGDCGSTLSRTGGSFPDQVIVKVGTLDDFDALKDAKPVVEFFAPERVDWVNAVPGAGQNKTMT</sequence>
<evidence type="ECO:0000313" key="7">
    <source>
        <dbReference type="Proteomes" id="UP000799750"/>
    </source>
</evidence>
<evidence type="ECO:0000256" key="2">
    <source>
        <dbReference type="ARBA" id="ARBA00022723"/>
    </source>
</evidence>
<accession>A0A6A6Q8U7</accession>
<evidence type="ECO:0000256" key="4">
    <source>
        <dbReference type="ARBA" id="ARBA00023239"/>
    </source>
</evidence>
<dbReference type="InterPro" id="IPR011057">
    <property type="entry name" value="Mss4-like_sf"/>
</dbReference>
<name>A0A6A6Q8U7_9PEZI</name>
<dbReference type="GO" id="GO:0016846">
    <property type="term" value="F:carbon-sulfur lyase activity"/>
    <property type="evidence" value="ECO:0007669"/>
    <property type="project" value="InterPro"/>
</dbReference>
<keyword evidence="3" id="KW-0862">Zinc</keyword>
<keyword evidence="4" id="KW-0456">Lyase</keyword>
<dbReference type="InterPro" id="IPR006913">
    <property type="entry name" value="CENP-V/GFA"/>
</dbReference>
<dbReference type="PROSITE" id="PS51891">
    <property type="entry name" value="CENP_V_GFA"/>
    <property type="match status" value="1"/>
</dbReference>
<dbReference type="Pfam" id="PF04828">
    <property type="entry name" value="GFA"/>
    <property type="match status" value="1"/>
</dbReference>
<keyword evidence="7" id="KW-1185">Reference proteome</keyword>
<keyword evidence="2" id="KW-0479">Metal-binding</keyword>